<organism evidence="2 3">
    <name type="scientific">Vibrio hangzhouensis</name>
    <dbReference type="NCBI Taxonomy" id="462991"/>
    <lineage>
        <taxon>Bacteria</taxon>
        <taxon>Pseudomonadati</taxon>
        <taxon>Pseudomonadota</taxon>
        <taxon>Gammaproteobacteria</taxon>
        <taxon>Vibrionales</taxon>
        <taxon>Vibrionaceae</taxon>
        <taxon>Vibrio</taxon>
    </lineage>
</organism>
<name>A0A1H5U3J9_9VIBR</name>
<reference evidence="3" key="1">
    <citation type="submission" date="2016-10" db="EMBL/GenBank/DDBJ databases">
        <authorList>
            <person name="Varghese N."/>
            <person name="Submissions S."/>
        </authorList>
    </citation>
    <scope>NUCLEOTIDE SEQUENCE [LARGE SCALE GENOMIC DNA]</scope>
    <source>
        <strain evidence="3">CGMCC 1.7062</strain>
    </source>
</reference>
<feature type="signal peptide" evidence="1">
    <location>
        <begin position="1"/>
        <end position="24"/>
    </location>
</feature>
<proteinExistence type="predicted"/>
<gene>
    <name evidence="2" type="ORF">SAMN04488244_1034</name>
</gene>
<evidence type="ECO:0000313" key="2">
    <source>
        <dbReference type="EMBL" id="SEF69633.1"/>
    </source>
</evidence>
<evidence type="ECO:0008006" key="4">
    <source>
        <dbReference type="Google" id="ProtNLM"/>
    </source>
</evidence>
<dbReference type="RefSeq" id="WP_146060846.1">
    <property type="nucleotide sequence ID" value="NZ_FNVG01000003.1"/>
</dbReference>
<dbReference type="EMBL" id="FNVG01000003">
    <property type="protein sequence ID" value="SEF69633.1"/>
    <property type="molecule type" value="Genomic_DNA"/>
</dbReference>
<protein>
    <recommendedName>
        <fullName evidence="4">Lipoprotein</fullName>
    </recommendedName>
</protein>
<dbReference type="OrthoDB" id="262245at2"/>
<keyword evidence="3" id="KW-1185">Reference proteome</keyword>
<accession>A0A1H5U3J9</accession>
<evidence type="ECO:0000313" key="3">
    <source>
        <dbReference type="Proteomes" id="UP000236721"/>
    </source>
</evidence>
<evidence type="ECO:0000256" key="1">
    <source>
        <dbReference type="SAM" id="SignalP"/>
    </source>
</evidence>
<keyword evidence="1" id="KW-0732">Signal</keyword>
<sequence length="298" mass="31746">MNSILVVRNTRLVLTMLSTLLLIACGGGGSGDGGASDSTVRYTGIAENAAITEQSAETLINGAYMGMPDDATIPISTHSTAEVRAVPSIQTNASQNFLPLSGAFKDVTAYLSTVHEIQPQTVQTESEVIYGSCGGSATITIHIDDSNGDFNGAMQSNDYCESNTIIIGTISFSGSIDLDTLEQNSINTVSNYLVKDNNTGKVYKVENISMSLITFASYVEMSIQGGRYYHPDYGYVVPETVQPFVQYIGDIMPSSGEFTITGAQQSQAKLTVHSINDVEITADADGDGVFEWSSGNLY</sequence>
<dbReference type="AlphaFoldDB" id="A0A1H5U3J9"/>
<dbReference type="Proteomes" id="UP000236721">
    <property type="component" value="Unassembled WGS sequence"/>
</dbReference>
<feature type="chain" id="PRO_5009285694" description="Lipoprotein" evidence="1">
    <location>
        <begin position="25"/>
        <end position="298"/>
    </location>
</feature>